<accession>A0A1G6L5C5</accession>
<dbReference type="UniPathway" id="UPA00050">
    <property type="reaction ID" value="UER00461"/>
</dbReference>
<evidence type="ECO:0000256" key="4">
    <source>
        <dbReference type="ARBA" id="ARBA00022741"/>
    </source>
</evidence>
<dbReference type="EC" id="2.7.2.4" evidence="8"/>
<dbReference type="InterPro" id="IPR042199">
    <property type="entry name" value="AsparK_Bifunc_asparK/hSer_DH"/>
</dbReference>
<dbReference type="UniPathway" id="UPA00051">
    <property type="reaction ID" value="UER00462"/>
</dbReference>
<dbReference type="RefSeq" id="WP_092438094.1">
    <property type="nucleotide sequence ID" value="NZ_FMYP01000029.1"/>
</dbReference>
<dbReference type="Gene3D" id="3.30.70.260">
    <property type="match status" value="2"/>
</dbReference>
<dbReference type="InterPro" id="IPR045865">
    <property type="entry name" value="ACT-like_dom_sf"/>
</dbReference>
<dbReference type="Gene3D" id="3.40.1160.10">
    <property type="entry name" value="Acetylglutamate kinase-like"/>
    <property type="match status" value="1"/>
</dbReference>
<dbReference type="Proteomes" id="UP000199452">
    <property type="component" value="Unassembled WGS sequence"/>
</dbReference>
<proteinExistence type="inferred from homology"/>
<dbReference type="OrthoDB" id="9799110at2"/>
<dbReference type="AlphaFoldDB" id="A0A1G6L5C5"/>
<dbReference type="InterPro" id="IPR001341">
    <property type="entry name" value="Asp_kinase"/>
</dbReference>
<evidence type="ECO:0000256" key="9">
    <source>
        <dbReference type="RuleBase" id="RU004249"/>
    </source>
</evidence>
<dbReference type="PANTHER" id="PTHR21499:SF59">
    <property type="entry name" value="ASPARTOKINASE"/>
    <property type="match status" value="1"/>
</dbReference>
<dbReference type="Pfam" id="PF00696">
    <property type="entry name" value="AA_kinase"/>
    <property type="match status" value="1"/>
</dbReference>
<keyword evidence="6" id="KW-0067">ATP-binding</keyword>
<evidence type="ECO:0000313" key="12">
    <source>
        <dbReference type="Proteomes" id="UP000199452"/>
    </source>
</evidence>
<keyword evidence="9" id="KW-0028">Amino-acid biosynthesis</keyword>
<comment type="pathway">
    <text evidence="1 9">Amino-acid biosynthesis; L-lysine biosynthesis via DAP pathway; (S)-tetrahydrodipicolinate from L-aspartate: step 1/4.</text>
</comment>
<dbReference type="SUPFAM" id="SSF55021">
    <property type="entry name" value="ACT-like"/>
    <property type="match status" value="1"/>
</dbReference>
<dbReference type="EMBL" id="FMYP01000029">
    <property type="protein sequence ID" value="SDC38338.1"/>
    <property type="molecule type" value="Genomic_DNA"/>
</dbReference>
<dbReference type="SUPFAM" id="SSF53633">
    <property type="entry name" value="Carbamate kinase-like"/>
    <property type="match status" value="1"/>
</dbReference>
<comment type="pathway">
    <text evidence="9">Amino-acid biosynthesis; L-threonine biosynthesis; L-threonine from L-aspartate: step 1/5.</text>
</comment>
<feature type="domain" description="Aspartate/glutamate/uridylate kinase" evidence="10">
    <location>
        <begin position="2"/>
        <end position="274"/>
    </location>
</feature>
<dbReference type="STRING" id="1640674.SAMN05216323_10294"/>
<evidence type="ECO:0000313" key="11">
    <source>
        <dbReference type="EMBL" id="SDC38338.1"/>
    </source>
</evidence>
<dbReference type="GO" id="GO:0004072">
    <property type="term" value="F:aspartate kinase activity"/>
    <property type="evidence" value="ECO:0007669"/>
    <property type="project" value="UniProtKB-EC"/>
</dbReference>
<dbReference type="GO" id="GO:0005829">
    <property type="term" value="C:cytosol"/>
    <property type="evidence" value="ECO:0007669"/>
    <property type="project" value="TreeGrafter"/>
</dbReference>
<dbReference type="GO" id="GO:0005524">
    <property type="term" value="F:ATP binding"/>
    <property type="evidence" value="ECO:0007669"/>
    <property type="project" value="UniProtKB-KW"/>
</dbReference>
<evidence type="ECO:0000256" key="5">
    <source>
        <dbReference type="ARBA" id="ARBA00022777"/>
    </source>
</evidence>
<reference evidence="11 12" key="1">
    <citation type="submission" date="2016-09" db="EMBL/GenBank/DDBJ databases">
        <authorList>
            <person name="Capua I."/>
            <person name="De Benedictis P."/>
            <person name="Joannis T."/>
            <person name="Lombin L.H."/>
            <person name="Cattoli G."/>
        </authorList>
    </citation>
    <scope>NUCLEOTIDE SEQUENCE [LARGE SCALE GENOMIC DNA]</scope>
    <source>
        <strain evidence="11 12">A7P-90m</strain>
    </source>
</reference>
<protein>
    <recommendedName>
        <fullName evidence="8">Aspartokinase</fullName>
        <ecNumber evidence="8">2.7.2.4</ecNumber>
    </recommendedName>
</protein>
<evidence type="ECO:0000256" key="6">
    <source>
        <dbReference type="ARBA" id="ARBA00022840"/>
    </source>
</evidence>
<evidence type="ECO:0000256" key="1">
    <source>
        <dbReference type="ARBA" id="ARBA00004766"/>
    </source>
</evidence>
<evidence type="ECO:0000259" key="10">
    <source>
        <dbReference type="Pfam" id="PF00696"/>
    </source>
</evidence>
<dbReference type="UniPathway" id="UPA00034">
    <property type="reaction ID" value="UER00015"/>
</dbReference>
<evidence type="ECO:0000256" key="3">
    <source>
        <dbReference type="ARBA" id="ARBA00022679"/>
    </source>
</evidence>
<keyword evidence="3 8" id="KW-0808">Transferase</keyword>
<sequence length="422" mass="46784">MKVYKFGGASIKSSAGIRNVKAILGLCQEPLVIVVSALGKTTNALEILLNMYFENDPAVESQLAKIEREHCSLLEELVGPGMDTEILSPLFAEVRQHISGRLKGSYDFCYDQLVSYGELLSTKIVYAYLIKEGVNITWLDARKLISTDSNFREAGVNLEETALRVHSALEGKQGSFLIQGFLGGNIDGYATTLGREGSDYSAAVLANVINAESVTIWKDVSGILNADPKEFKNAVHLPGVSYQEAVELSFFGAQIIHPKTIKPLQNKGITLFVKPFQQPNAAGTIINAEATSGSVPVYVIKHNQVLISIRPKDFSFVLEETLSEVFPILSKNRVKINMVQSSAITISICVDGVKRYIQPAMEELKTKFNVLYNENLELFTIRNYRVDEVEKITSGRKVYMLQKTRRTLRILVDEGSFDGMEL</sequence>
<comment type="catalytic activity">
    <reaction evidence="7 8">
        <text>L-aspartate + ATP = 4-phospho-L-aspartate + ADP</text>
        <dbReference type="Rhea" id="RHEA:23776"/>
        <dbReference type="ChEBI" id="CHEBI:29991"/>
        <dbReference type="ChEBI" id="CHEBI:30616"/>
        <dbReference type="ChEBI" id="CHEBI:57535"/>
        <dbReference type="ChEBI" id="CHEBI:456216"/>
        <dbReference type="EC" id="2.7.2.4"/>
    </reaction>
</comment>
<keyword evidence="4" id="KW-0547">Nucleotide-binding</keyword>
<dbReference type="GO" id="GO:0009088">
    <property type="term" value="P:threonine biosynthetic process"/>
    <property type="evidence" value="ECO:0007669"/>
    <property type="project" value="UniProtKB-UniPathway"/>
</dbReference>
<dbReference type="Gene3D" id="1.20.120.1320">
    <property type="entry name" value="Aspartokinase, catalytic domain"/>
    <property type="match status" value="1"/>
</dbReference>
<dbReference type="GO" id="GO:0009090">
    <property type="term" value="P:homoserine biosynthetic process"/>
    <property type="evidence" value="ECO:0007669"/>
    <property type="project" value="TreeGrafter"/>
</dbReference>
<evidence type="ECO:0000256" key="2">
    <source>
        <dbReference type="ARBA" id="ARBA00010122"/>
    </source>
</evidence>
<evidence type="ECO:0000256" key="8">
    <source>
        <dbReference type="RuleBase" id="RU003448"/>
    </source>
</evidence>
<comment type="pathway">
    <text evidence="9">Amino-acid biosynthesis; L-methionine biosynthesis via de novo pathway; L-homoserine from L-aspartate: step 1/3.</text>
</comment>
<evidence type="ECO:0000256" key="7">
    <source>
        <dbReference type="ARBA" id="ARBA00047872"/>
    </source>
</evidence>
<dbReference type="GO" id="GO:0009089">
    <property type="term" value="P:lysine biosynthetic process via diaminopimelate"/>
    <property type="evidence" value="ECO:0007669"/>
    <property type="project" value="UniProtKB-UniPathway"/>
</dbReference>
<organism evidence="11 12">
    <name type="scientific">Williamwhitmania taraxaci</name>
    <dbReference type="NCBI Taxonomy" id="1640674"/>
    <lineage>
        <taxon>Bacteria</taxon>
        <taxon>Pseudomonadati</taxon>
        <taxon>Bacteroidota</taxon>
        <taxon>Bacteroidia</taxon>
        <taxon>Bacteroidales</taxon>
        <taxon>Williamwhitmaniaceae</taxon>
        <taxon>Williamwhitmania</taxon>
    </lineage>
</organism>
<gene>
    <name evidence="11" type="ORF">SAMN05216323_10294</name>
</gene>
<keyword evidence="12" id="KW-1185">Reference proteome</keyword>
<dbReference type="InterPro" id="IPR001048">
    <property type="entry name" value="Asp/Glu/Uridylate_kinase"/>
</dbReference>
<dbReference type="PANTHER" id="PTHR21499">
    <property type="entry name" value="ASPARTATE KINASE"/>
    <property type="match status" value="1"/>
</dbReference>
<dbReference type="NCBIfam" id="TIGR00657">
    <property type="entry name" value="asp_kinases"/>
    <property type="match status" value="1"/>
</dbReference>
<name>A0A1G6L5C5_9BACT</name>
<keyword evidence="5 8" id="KW-0418">Kinase</keyword>
<comment type="similarity">
    <text evidence="2 8">Belongs to the aspartokinase family.</text>
</comment>
<dbReference type="InterPro" id="IPR036393">
    <property type="entry name" value="AceGlu_kinase-like_sf"/>
</dbReference>